<feature type="compositionally biased region" description="Polar residues" evidence="3">
    <location>
        <begin position="28"/>
        <end position="39"/>
    </location>
</feature>
<dbReference type="SUPFAM" id="SSF49417">
    <property type="entry name" value="p53-like transcription factors"/>
    <property type="match status" value="1"/>
</dbReference>
<feature type="domain" description="NDT80" evidence="4">
    <location>
        <begin position="63"/>
        <end position="367"/>
    </location>
</feature>
<dbReference type="GO" id="GO:0000228">
    <property type="term" value="C:nuclear chromosome"/>
    <property type="evidence" value="ECO:0007669"/>
    <property type="project" value="TreeGrafter"/>
</dbReference>
<dbReference type="Proteomes" id="UP000242146">
    <property type="component" value="Unassembled WGS sequence"/>
</dbReference>
<evidence type="ECO:0000259" key="4">
    <source>
        <dbReference type="PROSITE" id="PS51517"/>
    </source>
</evidence>
<feature type="region of interest" description="Disordered" evidence="3">
    <location>
        <begin position="376"/>
        <end position="402"/>
    </location>
</feature>
<reference evidence="5 6" key="1">
    <citation type="submission" date="2016-07" db="EMBL/GenBank/DDBJ databases">
        <title>Pervasive Adenine N6-methylation of Active Genes in Fungi.</title>
        <authorList>
            <consortium name="DOE Joint Genome Institute"/>
            <person name="Mondo S.J."/>
            <person name="Dannebaum R.O."/>
            <person name="Kuo R.C."/>
            <person name="Labutti K."/>
            <person name="Haridas S."/>
            <person name="Kuo A."/>
            <person name="Salamov A."/>
            <person name="Ahrendt S.R."/>
            <person name="Lipzen A."/>
            <person name="Sullivan W."/>
            <person name="Andreopoulos W.B."/>
            <person name="Clum A."/>
            <person name="Lindquist E."/>
            <person name="Daum C."/>
            <person name="Ramamoorthy G.K."/>
            <person name="Gryganskyi A."/>
            <person name="Culley D."/>
            <person name="Magnuson J.K."/>
            <person name="James T.Y."/>
            <person name="O'Malley M.A."/>
            <person name="Stajich J.E."/>
            <person name="Spatafora J.W."/>
            <person name="Visel A."/>
            <person name="Grigoriev I.V."/>
        </authorList>
    </citation>
    <scope>NUCLEOTIDE SEQUENCE [LARGE SCALE GENOMIC DNA]</scope>
    <source>
        <strain evidence="5 6">NRRL 3301</strain>
    </source>
</reference>
<feature type="DNA-binding region" description="NDT80" evidence="2">
    <location>
        <begin position="63"/>
        <end position="367"/>
    </location>
</feature>
<proteinExistence type="predicted"/>
<keyword evidence="6" id="KW-1185">Reference proteome</keyword>
<dbReference type="InterPro" id="IPR052605">
    <property type="entry name" value="Fungal_trans_regulator"/>
</dbReference>
<feature type="compositionally biased region" description="Low complexity" evidence="3">
    <location>
        <begin position="443"/>
        <end position="461"/>
    </location>
</feature>
<feature type="compositionally biased region" description="Low complexity" evidence="3">
    <location>
        <begin position="468"/>
        <end position="530"/>
    </location>
</feature>
<dbReference type="GO" id="GO:0003700">
    <property type="term" value="F:DNA-binding transcription factor activity"/>
    <property type="evidence" value="ECO:0007669"/>
    <property type="project" value="UniProtKB-UniRule"/>
</dbReference>
<dbReference type="AlphaFoldDB" id="A0A1X2GTQ8"/>
<gene>
    <name evidence="5" type="ORF">DM01DRAFT_1332002</name>
</gene>
<sequence>MDPLRHPEHQQEDWVNAAPSKPGDHSSHPQSTFYPTQNYYPPPMSSAFPSDVPAGYFKDERLPDMMPSEPSTPQPTHRPSVNNDPYPAMRKPRAHRSDGMYPSEVGPKFTPTKCLEPIYNMDHTTVLTPTIQGKMDRFFFTDNDWTCYRRNYFQVSCGFTLPGITFQTVQPPGQHHHHPSHQHHLVPGMPPGGYYDPHAPANQRAFYPPPPFPAPPPHQEPQCYIRMDGQDVQIHQFCLSISAKVSNSDKKIDLVQHTPKRDKGPQSTPKPRPVLPSNSSLNLSMASGAMGLSGGLQSIVTFERIQFKTATANNGKRRAAQQYYVCLMDLYVDVFLDGIIRQIKVASCHSEPLVVRGRSPGHYSDHQQQQNVSRFQPSPYATHPYPMGINPTASTDPAMAAYPSGAPPPPAYAGPPSSFMQPPMMLNTMSPHVSMRPMPYDYPTSPQPSASSTQPSPSTHPYMIPNMAATPTTPTSATTPSATASSSSSVPSSTVLADQHTTSSISPTTPGIPASYPTTPNSTSSNYPSYFHNPIHATTPTLSSTLPNHK</sequence>
<protein>
    <submittedName>
        <fullName evidence="5">p53-like transcription factor</fullName>
    </submittedName>
</protein>
<evidence type="ECO:0000256" key="1">
    <source>
        <dbReference type="ARBA" id="ARBA00023125"/>
    </source>
</evidence>
<feature type="region of interest" description="Disordered" evidence="3">
    <location>
        <begin position="437"/>
        <end position="531"/>
    </location>
</feature>
<dbReference type="PROSITE" id="PS51517">
    <property type="entry name" value="NDT80"/>
    <property type="match status" value="1"/>
</dbReference>
<dbReference type="InterPro" id="IPR024061">
    <property type="entry name" value="NDT80_DNA-bd_dom"/>
</dbReference>
<evidence type="ECO:0000313" key="6">
    <source>
        <dbReference type="Proteomes" id="UP000242146"/>
    </source>
</evidence>
<feature type="region of interest" description="Disordered" evidence="3">
    <location>
        <begin position="256"/>
        <end position="280"/>
    </location>
</feature>
<feature type="compositionally biased region" description="Basic and acidic residues" evidence="3">
    <location>
        <begin position="1"/>
        <end position="12"/>
    </location>
</feature>
<dbReference type="OrthoDB" id="2288358at2759"/>
<dbReference type="GO" id="GO:0051321">
    <property type="term" value="P:meiotic cell cycle"/>
    <property type="evidence" value="ECO:0007669"/>
    <property type="project" value="TreeGrafter"/>
</dbReference>
<dbReference type="PANTHER" id="PTHR35144:SF2">
    <property type="entry name" value="MEIOSIS-SPECIFIC TRANSCRIPTION FACTOR NDT80"/>
    <property type="match status" value="1"/>
</dbReference>
<accession>A0A1X2GTQ8</accession>
<dbReference type="Gene3D" id="2.60.40.1390">
    <property type="entry name" value="NDT80 DNA-binding domain"/>
    <property type="match status" value="1"/>
</dbReference>
<organism evidence="5 6">
    <name type="scientific">Hesseltinella vesiculosa</name>
    <dbReference type="NCBI Taxonomy" id="101127"/>
    <lineage>
        <taxon>Eukaryota</taxon>
        <taxon>Fungi</taxon>
        <taxon>Fungi incertae sedis</taxon>
        <taxon>Mucoromycota</taxon>
        <taxon>Mucoromycotina</taxon>
        <taxon>Mucoromycetes</taxon>
        <taxon>Mucorales</taxon>
        <taxon>Cunninghamellaceae</taxon>
        <taxon>Hesseltinella</taxon>
    </lineage>
</organism>
<dbReference type="STRING" id="101127.A0A1X2GTQ8"/>
<dbReference type="GO" id="GO:0003677">
    <property type="term" value="F:DNA binding"/>
    <property type="evidence" value="ECO:0007669"/>
    <property type="project" value="UniProtKB-KW"/>
</dbReference>
<name>A0A1X2GTQ8_9FUNG</name>
<dbReference type="EMBL" id="MCGT01000003">
    <property type="protein sequence ID" value="ORX61401.1"/>
    <property type="molecule type" value="Genomic_DNA"/>
</dbReference>
<dbReference type="Pfam" id="PF05224">
    <property type="entry name" value="NDT80_PhoG"/>
    <property type="match status" value="1"/>
</dbReference>
<evidence type="ECO:0000256" key="3">
    <source>
        <dbReference type="SAM" id="MobiDB-lite"/>
    </source>
</evidence>
<dbReference type="GO" id="GO:0045944">
    <property type="term" value="P:positive regulation of transcription by RNA polymerase II"/>
    <property type="evidence" value="ECO:0007669"/>
    <property type="project" value="TreeGrafter"/>
</dbReference>
<feature type="compositionally biased region" description="Polar residues" evidence="3">
    <location>
        <begin position="69"/>
        <end position="83"/>
    </location>
</feature>
<dbReference type="PANTHER" id="PTHR35144">
    <property type="entry name" value="MEIOSIS-SPECIFIC TRANSCRIPTION FACTOR NDT80"/>
    <property type="match status" value="1"/>
</dbReference>
<dbReference type="InterPro" id="IPR008967">
    <property type="entry name" value="p53-like_TF_DNA-bd_sf"/>
</dbReference>
<evidence type="ECO:0000313" key="5">
    <source>
        <dbReference type="EMBL" id="ORX61401.1"/>
    </source>
</evidence>
<evidence type="ECO:0000256" key="2">
    <source>
        <dbReference type="PROSITE-ProRule" id="PRU00850"/>
    </source>
</evidence>
<comment type="caution">
    <text evidence="5">The sequence shown here is derived from an EMBL/GenBank/DDBJ whole genome shotgun (WGS) entry which is preliminary data.</text>
</comment>
<dbReference type="InterPro" id="IPR037141">
    <property type="entry name" value="NDT80_DNA-bd_dom_sf"/>
</dbReference>
<keyword evidence="1 2" id="KW-0238">DNA-binding</keyword>
<feature type="region of interest" description="Disordered" evidence="3">
    <location>
        <begin position="1"/>
        <end position="105"/>
    </location>
</feature>